<dbReference type="Proteomes" id="UP000001258">
    <property type="component" value="Chromosome"/>
</dbReference>
<accession>Q7AJY9</accession>
<dbReference type="GO" id="GO:0016740">
    <property type="term" value="F:transferase activity"/>
    <property type="evidence" value="ECO:0007669"/>
    <property type="project" value="UniProtKB-KW"/>
</dbReference>
<dbReference type="HOGENOM" id="CLU_067567_0_0_9"/>
<name>Q7AJY9_HALH5</name>
<proteinExistence type="predicted"/>
<dbReference type="Pfam" id="PF01636">
    <property type="entry name" value="APH"/>
    <property type="match status" value="1"/>
</dbReference>
<dbReference type="Gene3D" id="3.30.200.20">
    <property type="entry name" value="Phosphorylase Kinase, domain 1"/>
    <property type="match status" value="1"/>
</dbReference>
<dbReference type="STRING" id="272558.gene:10726234"/>
<evidence type="ECO:0000313" key="2">
    <source>
        <dbReference type="EMBL" id="BAB04100.1"/>
    </source>
</evidence>
<keyword evidence="3" id="KW-1185">Reference proteome</keyword>
<dbReference type="PIR" id="E83697">
    <property type="entry name" value="E83697"/>
</dbReference>
<evidence type="ECO:0000259" key="1">
    <source>
        <dbReference type="Pfam" id="PF01636"/>
    </source>
</evidence>
<dbReference type="RefSeq" id="WP_010896560.1">
    <property type="nucleotide sequence ID" value="NC_002570.2"/>
</dbReference>
<dbReference type="eggNOG" id="COG3173">
    <property type="taxonomic scope" value="Bacteria"/>
</dbReference>
<organism evidence="2 3">
    <name type="scientific">Halalkalibacterium halodurans (strain ATCC BAA-125 / DSM 18197 / FERM 7344 / JCM 9153 / C-125)</name>
    <name type="common">Bacillus halodurans</name>
    <dbReference type="NCBI Taxonomy" id="272558"/>
    <lineage>
        <taxon>Bacteria</taxon>
        <taxon>Bacillati</taxon>
        <taxon>Bacillota</taxon>
        <taxon>Bacilli</taxon>
        <taxon>Bacillales</taxon>
        <taxon>Bacillaceae</taxon>
        <taxon>Halalkalibacterium (ex Joshi et al. 2022)</taxon>
    </lineage>
</organism>
<gene>
    <name evidence="2" type="primary">mphB</name>
</gene>
<feature type="domain" description="Aminoglycoside phosphotransferase" evidence="1">
    <location>
        <begin position="27"/>
        <end position="264"/>
    </location>
</feature>
<dbReference type="OrthoDB" id="3806873at2"/>
<dbReference type="SUPFAM" id="SSF56112">
    <property type="entry name" value="Protein kinase-like (PK-like)"/>
    <property type="match status" value="1"/>
</dbReference>
<evidence type="ECO:0000313" key="3">
    <source>
        <dbReference type="Proteomes" id="UP000001258"/>
    </source>
</evidence>
<sequence length="300" mass="33777">MSKTKEQVVELAQKHGITIQEGSLILNESGLDFQVVFALDVNGKRWVLRLPRREDVVPSTAKEKKTLELIAPHLSVQVPNWEVYSVEMIAYKQLKGVPAATIDHGKKAYVWEMDHTNVSDRFIDTLASGMASLHQIKQDEARRAGVPAEQATEARERMSVRMEKVKSEFGVSEPLWARWQKWLHHDALWPAETGLVHGDLHAGHILIGEQTEVTGFIDWTEAQVTDLSEDFVPHYRIFGEAALNRLIAAYEEAGGYVWPSMKEHVIEREAAFPVAIAEFALKSGIGEYKRMAKEVLGVAE</sequence>
<keyword evidence="2" id="KW-0808">Transferase</keyword>
<protein>
    <submittedName>
        <fullName evidence="2">Macrolide 2'-phosphotransferase</fullName>
    </submittedName>
</protein>
<dbReference type="InterPro" id="IPR051678">
    <property type="entry name" value="AGP_Transferase"/>
</dbReference>
<dbReference type="InterPro" id="IPR011009">
    <property type="entry name" value="Kinase-like_dom_sf"/>
</dbReference>
<dbReference type="EMBL" id="BA000004">
    <property type="protein sequence ID" value="BAB04100.1"/>
    <property type="molecule type" value="Genomic_DNA"/>
</dbReference>
<dbReference type="PANTHER" id="PTHR21310:SF15">
    <property type="entry name" value="AMINOGLYCOSIDE PHOSPHOTRANSFERASE DOMAIN-CONTAINING PROTEIN"/>
    <property type="match status" value="1"/>
</dbReference>
<dbReference type="KEGG" id="bha:BH0381"/>
<dbReference type="Gene3D" id="3.90.1200.10">
    <property type="match status" value="1"/>
</dbReference>
<dbReference type="PANTHER" id="PTHR21310">
    <property type="entry name" value="AMINOGLYCOSIDE PHOSPHOTRANSFERASE-RELATED-RELATED"/>
    <property type="match status" value="1"/>
</dbReference>
<dbReference type="AlphaFoldDB" id="Q7AJY9"/>
<dbReference type="CDD" id="cd05152">
    <property type="entry name" value="MPH2"/>
    <property type="match status" value="1"/>
</dbReference>
<dbReference type="InterPro" id="IPR002575">
    <property type="entry name" value="Aminoglycoside_PTrfase"/>
</dbReference>
<reference evidence="2 3" key="1">
    <citation type="journal article" date="2000" name="Nucleic Acids Res.">
        <title>Complete genome sequence of the alkaliphilic bacterium Bacillus halodurans and genomic sequence comparison with Bacillus subtilis.</title>
        <authorList>
            <person name="Takami H."/>
            <person name="Nakasone K."/>
            <person name="Takaki Y."/>
            <person name="Maeno G."/>
            <person name="Sasaki R."/>
            <person name="Masui N."/>
            <person name="Fuji F."/>
            <person name="Hirama C."/>
            <person name="Nakamura Y."/>
            <person name="Ogasawara N."/>
            <person name="Kuhara S."/>
            <person name="Horikoshi K."/>
        </authorList>
    </citation>
    <scope>NUCLEOTIDE SEQUENCE [LARGE SCALE GENOMIC DNA]</scope>
    <source>
        <strain evidence="3">ATCC BAA-125 / DSM 18197 / FERM 7344 / JCM 9153 / C-125</strain>
    </source>
</reference>